<evidence type="ECO:0000313" key="3">
    <source>
        <dbReference type="EMBL" id="SVA01664.1"/>
    </source>
</evidence>
<dbReference type="AlphaFoldDB" id="A0A381SDU6"/>
<dbReference type="PANTHER" id="PTHR30270:SF0">
    <property type="entry name" value="THIAMINE-MONOPHOSPHATE KINASE"/>
    <property type="match status" value="1"/>
</dbReference>
<evidence type="ECO:0000259" key="1">
    <source>
        <dbReference type="Pfam" id="PF00586"/>
    </source>
</evidence>
<protein>
    <recommendedName>
        <fullName evidence="4">PurM-like N-terminal domain-containing protein</fullName>
    </recommendedName>
</protein>
<name>A0A381SDU6_9ZZZZ</name>
<dbReference type="HAMAP" id="MF_02128">
    <property type="entry name" value="TMP_kinase"/>
    <property type="match status" value="1"/>
</dbReference>
<dbReference type="Gene3D" id="3.90.650.10">
    <property type="entry name" value="PurM-like C-terminal domain"/>
    <property type="match status" value="1"/>
</dbReference>
<dbReference type="InterPro" id="IPR036921">
    <property type="entry name" value="PurM-like_N_sf"/>
</dbReference>
<proteinExistence type="inferred from homology"/>
<dbReference type="SUPFAM" id="SSF55326">
    <property type="entry name" value="PurM N-terminal domain-like"/>
    <property type="match status" value="1"/>
</dbReference>
<dbReference type="NCBIfam" id="TIGR01379">
    <property type="entry name" value="thiL"/>
    <property type="match status" value="1"/>
</dbReference>
<evidence type="ECO:0008006" key="4">
    <source>
        <dbReference type="Google" id="ProtNLM"/>
    </source>
</evidence>
<accession>A0A381SDU6</accession>
<dbReference type="Gene3D" id="3.30.1330.10">
    <property type="entry name" value="PurM-like, N-terminal domain"/>
    <property type="match status" value="1"/>
</dbReference>
<dbReference type="PANTHER" id="PTHR30270">
    <property type="entry name" value="THIAMINE-MONOPHOSPHATE KINASE"/>
    <property type="match status" value="1"/>
</dbReference>
<dbReference type="GO" id="GO:0009228">
    <property type="term" value="P:thiamine biosynthetic process"/>
    <property type="evidence" value="ECO:0007669"/>
    <property type="project" value="InterPro"/>
</dbReference>
<dbReference type="GO" id="GO:0009030">
    <property type="term" value="F:thiamine-phosphate kinase activity"/>
    <property type="evidence" value="ECO:0007669"/>
    <property type="project" value="InterPro"/>
</dbReference>
<feature type="domain" description="PurM-like C-terminal" evidence="2">
    <location>
        <begin position="158"/>
        <end position="299"/>
    </location>
</feature>
<dbReference type="CDD" id="cd02194">
    <property type="entry name" value="ThiL"/>
    <property type="match status" value="1"/>
</dbReference>
<evidence type="ECO:0000259" key="2">
    <source>
        <dbReference type="Pfam" id="PF02769"/>
    </source>
</evidence>
<dbReference type="SUPFAM" id="SSF56042">
    <property type="entry name" value="PurM C-terminal domain-like"/>
    <property type="match status" value="1"/>
</dbReference>
<dbReference type="Pfam" id="PF02769">
    <property type="entry name" value="AIRS_C"/>
    <property type="match status" value="1"/>
</dbReference>
<reference evidence="3" key="1">
    <citation type="submission" date="2018-05" db="EMBL/GenBank/DDBJ databases">
        <authorList>
            <person name="Lanie J.A."/>
            <person name="Ng W.-L."/>
            <person name="Kazmierczak K.M."/>
            <person name="Andrzejewski T.M."/>
            <person name="Davidsen T.M."/>
            <person name="Wayne K.J."/>
            <person name="Tettelin H."/>
            <person name="Glass J.I."/>
            <person name="Rusch D."/>
            <person name="Podicherti R."/>
            <person name="Tsui H.-C.T."/>
            <person name="Winkler M.E."/>
        </authorList>
    </citation>
    <scope>NUCLEOTIDE SEQUENCE</scope>
</reference>
<dbReference type="InterPro" id="IPR006283">
    <property type="entry name" value="ThiL-like"/>
</dbReference>
<dbReference type="InterPro" id="IPR010918">
    <property type="entry name" value="PurM-like_C_dom"/>
</dbReference>
<dbReference type="Pfam" id="PF00586">
    <property type="entry name" value="AIRS"/>
    <property type="match status" value="1"/>
</dbReference>
<sequence length="316" mass="34284">MVKGLDNLNEHQIIKEYFSDVGSAYLAEHGIRVPVGDDAAVLAHPKGKESVISVDTSIEGVHFLKSMNASDVAYRSVSVALSDLAACGATPSWFTLALSLEDYDPTWLSGFRRGLEDISSELKIPLIGGDMTKGNLSITVQVGGYVEKGKALTRKGAKAGDSIYLTGTIGEASFALESIKKDNLVDLKKSRYLRPEIRFGVSNKLKGIATSAIDISDGLFQDLNHICTASKVGANVYLEKIPTFLSKSLSLEEMNKGDDYEILFTSDKTNKEKIEGISKQEKIPICEIGLIIKGDEVQIINPEGDFLKASSGFQHF</sequence>
<dbReference type="InterPro" id="IPR016188">
    <property type="entry name" value="PurM-like_N"/>
</dbReference>
<dbReference type="InterPro" id="IPR036676">
    <property type="entry name" value="PurM-like_C_sf"/>
</dbReference>
<gene>
    <name evidence="3" type="ORF">METZ01_LOCUS54518</name>
</gene>
<organism evidence="3">
    <name type="scientific">marine metagenome</name>
    <dbReference type="NCBI Taxonomy" id="408172"/>
    <lineage>
        <taxon>unclassified sequences</taxon>
        <taxon>metagenomes</taxon>
        <taxon>ecological metagenomes</taxon>
    </lineage>
</organism>
<dbReference type="PIRSF" id="PIRSF005303">
    <property type="entry name" value="Thiam_monoph_kin"/>
    <property type="match status" value="1"/>
</dbReference>
<dbReference type="EMBL" id="UINC01002927">
    <property type="protein sequence ID" value="SVA01664.1"/>
    <property type="molecule type" value="Genomic_DNA"/>
</dbReference>
<feature type="domain" description="PurM-like N-terminal" evidence="1">
    <location>
        <begin position="36"/>
        <end position="144"/>
    </location>
</feature>